<feature type="region of interest" description="Disordered" evidence="7">
    <location>
        <begin position="1490"/>
        <end position="1513"/>
    </location>
</feature>
<evidence type="ECO:0000256" key="1">
    <source>
        <dbReference type="ARBA" id="ARBA00004395"/>
    </source>
</evidence>
<feature type="domain" description="DOP1-like C-terminal" evidence="10">
    <location>
        <begin position="1365"/>
        <end position="1843"/>
    </location>
</feature>
<feature type="domain" description="DOP1-like middle TPR" evidence="9">
    <location>
        <begin position="424"/>
        <end position="609"/>
    </location>
</feature>
<dbReference type="GO" id="GO:0005829">
    <property type="term" value="C:cytosol"/>
    <property type="evidence" value="ECO:0007669"/>
    <property type="project" value="GOC"/>
</dbReference>
<evidence type="ECO:0000313" key="12">
    <source>
        <dbReference type="Proteomes" id="UP000037035"/>
    </source>
</evidence>
<evidence type="ECO:0000256" key="2">
    <source>
        <dbReference type="ARBA" id="ARBA00022448"/>
    </source>
</evidence>
<gene>
    <name evidence="11" type="ORF">VP01_1068g5</name>
</gene>
<dbReference type="STRING" id="27349.A0A0L6VV45"/>
<evidence type="ECO:0000256" key="5">
    <source>
        <dbReference type="ARBA" id="ARBA00023136"/>
    </source>
</evidence>
<keyword evidence="2" id="KW-0813">Transport</keyword>
<evidence type="ECO:0000259" key="8">
    <source>
        <dbReference type="Pfam" id="PF04118"/>
    </source>
</evidence>
<dbReference type="VEuPathDB" id="FungiDB:VP01_1068g5"/>
<evidence type="ECO:0000259" key="10">
    <source>
        <dbReference type="Pfam" id="PF24598"/>
    </source>
</evidence>
<dbReference type="SUPFAM" id="SSF48371">
    <property type="entry name" value="ARM repeat"/>
    <property type="match status" value="1"/>
</dbReference>
<evidence type="ECO:0000256" key="6">
    <source>
        <dbReference type="ARBA" id="ARBA00046326"/>
    </source>
</evidence>
<dbReference type="InterPro" id="IPR007249">
    <property type="entry name" value="DOP1_N"/>
</dbReference>
<dbReference type="PANTHER" id="PTHR14042:SF24">
    <property type="entry name" value="PROTEIN DOPEY-1 HOMOLOG"/>
    <property type="match status" value="1"/>
</dbReference>
<sequence>MSQGLPLPPATCESCAARISPLRQRRAHRLPPIPAMVSDKPDSGSSAKAPHRSGISPGLHPASSFASLRQANTATPLSASVDRTSAFAETGEVQSGRALSVGRRARDDWIVSGQEKALASDPKFRKYASLLERTLLSIDQVNEWADFITFLAKLLKTLQSYPQYSIIPHKLIVAKRLSQCLNPALPQGVHQRALDVYAYILATIGQDGLRRDLQVWSTGLFPFFQYAATAVRPIVLGLFEKFYLPLKAELRPAIKAFILALLPGLEEETGEHFERVCSLLDRLSSAISLSFFLQNLWLVLVTGPGYRIPAINFLSRRMPSLNSQETIVPIVGQDVGLMIRAYSAALEDGNILVQRGILDLLLANLKLDSYGFSCDTRHRDKLLLTRAALGVVLRRDLSLSRRLYTWLMGPPPTTEDNSINQSEYFQQYGLDLVVESLRQDMMADHVNAVVERQRPFKVFIALLDKWEIGGPLSRSLTLDAFRALQVVLQPEDTQDEMLLTANMMFDSLDPFTTWRGIFESISKYTAPAKEYDNCLALTKFILATFRLHDEELLRVHIPLMATALVCIVDQYIHTDSDFSPARAQEILEVAIILLQDLPSNFFDLDSQPRASQPVDNLFGLDLARRFYSSESLKLVNSEDMSRLRDSNLCSSTFAAILRVIGRFASGEPALTNSQPLSASLTCLQTLINSLATSLGRITVDWTPSSFTESLLSQLKKVDLNAVGFALFEKGVKVMLGLAAANHIQPPLILDDQNLLSTLVIKLLNFLEGNTAPFFLQAVKLVWELQKNSQFRHVETIIASRLTSENPHVRVSAFEAFGNLWRHTEDAQLPGNCLRIPMFLVLDSLKSSNLTNRRCGEAWMRCSLKSYLRVLDPLFRILLSTEIKRKSFDQQLGGHSTSTYMYIYPFDQALVHHALECVLTIARFGGQGFTRIAKTCFMKHSHDPLVRQLLPPAGLESASYLDAMIKIMLLFINSDPHPKLTLAMSAQNQQIHATTADLLQMLASRGDIPSADLESIEQTLSFRLLLLIMNRDYNLQNKLLHALHTTISIGPSTSQSRASVSPEATTLKDKPESENPNVNQLFTTLVGDGITTQTNTAIVHHWIDFLLMTVPQIRRSLDEVVKPLIDRLVQRLRLMVFDLEKTYQANPEQNLESDFTDSDFSVFVNALERLMVVSIEGEGASVGTAEASSTKNNNERPLPSESAGGLFAGVFNVLGSSEIAANLPQDRPKTEFQLRLGSVVRILMKAWDISLQVGDENEPESSSSRLYFSVRIKLRARKAFERLYKAVPNDVIVALVDYWQSDIESKSPNLSEDNLFLLLDHLSPSAQTIVSMLYERLSSYGHLAGTEKGRAIASTCFLSENVLFGFLESYISRLEGPIAVQMWNSSWNFARDVLTSSTVNKNQLFPTLKYISPHPLCFTLLAEKISQTSALEDRRMRRDLQVSDTFVKLCDVVIHTAGKYLDQNKGRPDPNSKLNVLFVQKKDLITLEKEPPSSPLVASTTFTDERKPNDSEKPVTGIEVGEVMAYRLTALFLSEKALPSCRRLLIESDRLQAVCTNIMYYLVTPAFKARIRSPELDVTILSLLVEMTKYPAANKAWRTYVVDSLSDAKFFNQSPELGRRWRPIIQALFNTDKERFTEMLSRLSTVPSANIFTNKEVEMMSRSLSLRRITYAIYAAEYNRFLVHLPSIQEKVVDLLRSSVGEIVHAEVYICMRVLLCRIANQHLGSFWPVILTELVCRCTAFTPSFTFLTMIHHTRFFEGIIESIPDSPNVLALALSASKFLDLLLVLQTEDFQIHQWMFITDTIDAMYPPDSWFPSAIIDRIAEGLREALANQLSDIRRESPSPPLMASSPQLGRQITPTLSRASSFSFRPPNPLRNFYPPPQGSTSQGVVTMRRKPLLNKIHKIDSIRPLERFFSKISLMNYEACYAGGGVDWDAVELDLECDLFDGKEHTTFP</sequence>
<dbReference type="GO" id="GO:0005802">
    <property type="term" value="C:trans-Golgi network"/>
    <property type="evidence" value="ECO:0007669"/>
    <property type="project" value="TreeGrafter"/>
</dbReference>
<dbReference type="Pfam" id="PF04118">
    <property type="entry name" value="Dopey_N"/>
    <property type="match status" value="1"/>
</dbReference>
<dbReference type="PANTHER" id="PTHR14042">
    <property type="entry name" value="DOPEY-RELATED"/>
    <property type="match status" value="1"/>
</dbReference>
<organism evidence="11 12">
    <name type="scientific">Puccinia sorghi</name>
    <dbReference type="NCBI Taxonomy" id="27349"/>
    <lineage>
        <taxon>Eukaryota</taxon>
        <taxon>Fungi</taxon>
        <taxon>Dikarya</taxon>
        <taxon>Basidiomycota</taxon>
        <taxon>Pucciniomycotina</taxon>
        <taxon>Pucciniomycetes</taxon>
        <taxon>Pucciniales</taxon>
        <taxon>Pucciniaceae</taxon>
        <taxon>Puccinia</taxon>
    </lineage>
</organism>
<dbReference type="GO" id="GO:0015031">
    <property type="term" value="P:protein transport"/>
    <property type="evidence" value="ECO:0007669"/>
    <property type="project" value="UniProtKB-KW"/>
</dbReference>
<evidence type="ECO:0000256" key="4">
    <source>
        <dbReference type="ARBA" id="ARBA00023034"/>
    </source>
</evidence>
<keyword evidence="4" id="KW-0333">Golgi apparatus</keyword>
<comment type="similarity">
    <text evidence="6">Belongs to the DOP1 family.</text>
</comment>
<dbReference type="InterPro" id="IPR016024">
    <property type="entry name" value="ARM-type_fold"/>
</dbReference>
<feature type="region of interest" description="Disordered" evidence="7">
    <location>
        <begin position="23"/>
        <end position="62"/>
    </location>
</feature>
<dbReference type="Pfam" id="PF24597">
    <property type="entry name" value="TPR_DOP1_M"/>
    <property type="match status" value="1"/>
</dbReference>
<keyword evidence="5" id="KW-0472">Membrane</keyword>
<feature type="compositionally biased region" description="Basic and acidic residues" evidence="7">
    <location>
        <begin position="1502"/>
        <end position="1512"/>
    </location>
</feature>
<dbReference type="GO" id="GO:0005768">
    <property type="term" value="C:endosome"/>
    <property type="evidence" value="ECO:0007669"/>
    <property type="project" value="TreeGrafter"/>
</dbReference>
<dbReference type="Pfam" id="PF24598">
    <property type="entry name" value="DOP1_C"/>
    <property type="match status" value="1"/>
</dbReference>
<dbReference type="InterPro" id="IPR040314">
    <property type="entry name" value="DOP1"/>
</dbReference>
<evidence type="ECO:0000259" key="9">
    <source>
        <dbReference type="Pfam" id="PF24597"/>
    </source>
</evidence>
<evidence type="ECO:0000313" key="11">
    <source>
        <dbReference type="EMBL" id="KNZ64090.1"/>
    </source>
</evidence>
<keyword evidence="12" id="KW-1185">Reference proteome</keyword>
<comment type="subcellular location">
    <subcellularLocation>
        <location evidence="1">Golgi apparatus membrane</location>
        <topology evidence="1">Peripheral membrane protein</topology>
    </subcellularLocation>
</comment>
<dbReference type="InterPro" id="IPR056458">
    <property type="entry name" value="TPR_DOP1_M"/>
</dbReference>
<dbReference type="OrthoDB" id="297643at2759"/>
<feature type="domain" description="DOP1 N-terminal" evidence="8">
    <location>
        <begin position="121"/>
        <end position="411"/>
    </location>
</feature>
<feature type="region of interest" description="Disordered" evidence="7">
    <location>
        <begin position="1051"/>
        <end position="1073"/>
    </location>
</feature>
<evidence type="ECO:0000256" key="3">
    <source>
        <dbReference type="ARBA" id="ARBA00022927"/>
    </source>
</evidence>
<feature type="compositionally biased region" description="Polar residues" evidence="7">
    <location>
        <begin position="1051"/>
        <end position="1063"/>
    </location>
</feature>
<keyword evidence="3" id="KW-0653">Protein transport</keyword>
<protein>
    <submittedName>
        <fullName evidence="11">Uncharacterized protein</fullName>
    </submittedName>
</protein>
<name>A0A0L6VV45_9BASI</name>
<reference evidence="11 12" key="1">
    <citation type="submission" date="2015-08" db="EMBL/GenBank/DDBJ databases">
        <title>Next Generation Sequencing and Analysis of the Genome of Puccinia sorghi L Schw, the Causal Agent of Maize Common Rust.</title>
        <authorList>
            <person name="Rochi L."/>
            <person name="Burguener G."/>
            <person name="Darino M."/>
            <person name="Turjanski A."/>
            <person name="Kreff E."/>
            <person name="Dieguez M.J."/>
            <person name="Sacco F."/>
        </authorList>
    </citation>
    <scope>NUCLEOTIDE SEQUENCE [LARGE SCALE GENOMIC DNA]</scope>
    <source>
        <strain evidence="11 12">RO10H11247</strain>
    </source>
</reference>
<dbReference type="InterPro" id="IPR056457">
    <property type="entry name" value="DOP1_C"/>
</dbReference>
<dbReference type="GO" id="GO:0000139">
    <property type="term" value="C:Golgi membrane"/>
    <property type="evidence" value="ECO:0007669"/>
    <property type="project" value="UniProtKB-SubCell"/>
</dbReference>
<dbReference type="Proteomes" id="UP000037035">
    <property type="component" value="Unassembled WGS sequence"/>
</dbReference>
<evidence type="ECO:0000256" key="7">
    <source>
        <dbReference type="SAM" id="MobiDB-lite"/>
    </source>
</evidence>
<dbReference type="GO" id="GO:0006895">
    <property type="term" value="P:Golgi to endosome transport"/>
    <property type="evidence" value="ECO:0007669"/>
    <property type="project" value="InterPro"/>
</dbReference>
<proteinExistence type="inferred from homology"/>
<accession>A0A0L6VV45</accession>
<dbReference type="EMBL" id="LAVV01000765">
    <property type="protein sequence ID" value="KNZ64090.1"/>
    <property type="molecule type" value="Genomic_DNA"/>
</dbReference>
<comment type="caution">
    <text evidence="11">The sequence shown here is derived from an EMBL/GenBank/DDBJ whole genome shotgun (WGS) entry which is preliminary data.</text>
</comment>